<proteinExistence type="predicted"/>
<sequence>MTLDQLLGRERRDLFVPLSFRLSARLEQTDWEEMVEDTVYATFALRNGSNLFGADGVVNWFDTHLESEAAGAVVERDEMGRVTQRLAIPDSIPDAGSVMQRGAIPAALEVARRLCEETLDKSAVLGYLTGLRTLLNHLFGEGEGNRLLQAASSGEAPKEDRDTLEDTFQISLQLARAYCEAGVGGLLLAEEAGTDVSASARLLAPVFNIANYYGVPVMLLSRGPLTPRAKEEALQAGFRYVAAPDDGDPPEQTAVRSVPTALCVREEAPVEDWVREQRGRGGGARIYVSEWELPAEAIPENLIELGRSLKS</sequence>
<dbReference type="Proteomes" id="UP000502706">
    <property type="component" value="Chromosome"/>
</dbReference>
<dbReference type="Gene3D" id="3.20.20.210">
    <property type="match status" value="1"/>
</dbReference>
<reference evidence="1 2" key="1">
    <citation type="submission" date="2019-10" db="EMBL/GenBank/DDBJ databases">
        <title>Rubrobacter sp nov SCSIO 52915 isolated from a deep-sea sediment in the South China Sea.</title>
        <authorList>
            <person name="Chen R.W."/>
        </authorList>
    </citation>
    <scope>NUCLEOTIDE SEQUENCE [LARGE SCALE GENOMIC DNA]</scope>
    <source>
        <strain evidence="1 2">SCSIO 52915</strain>
    </source>
</reference>
<dbReference type="RefSeq" id="WP_166397660.1">
    <property type="nucleotide sequence ID" value="NZ_CP045121.1"/>
</dbReference>
<name>A0A6G8Q0K6_9ACTN</name>
<accession>A0A6G8Q0K6</accession>
<organism evidence="1 2">
    <name type="scientific">Rubrobacter marinus</name>
    <dbReference type="NCBI Taxonomy" id="2653852"/>
    <lineage>
        <taxon>Bacteria</taxon>
        <taxon>Bacillati</taxon>
        <taxon>Actinomycetota</taxon>
        <taxon>Rubrobacteria</taxon>
        <taxon>Rubrobacterales</taxon>
        <taxon>Rubrobacteraceae</taxon>
        <taxon>Rubrobacter</taxon>
    </lineage>
</organism>
<keyword evidence="2" id="KW-1185">Reference proteome</keyword>
<dbReference type="InterPro" id="IPR038071">
    <property type="entry name" value="UROD/MetE-like_sf"/>
</dbReference>
<dbReference type="EMBL" id="CP045121">
    <property type="protein sequence ID" value="QIN79985.1"/>
    <property type="molecule type" value="Genomic_DNA"/>
</dbReference>
<gene>
    <name evidence="1" type="ORF">GBA65_17295</name>
</gene>
<evidence type="ECO:0000313" key="1">
    <source>
        <dbReference type="EMBL" id="QIN79985.1"/>
    </source>
</evidence>
<protein>
    <submittedName>
        <fullName evidence="1">Uncharacterized protein</fullName>
    </submittedName>
</protein>
<dbReference type="KEGG" id="rmar:GBA65_17295"/>
<evidence type="ECO:0000313" key="2">
    <source>
        <dbReference type="Proteomes" id="UP000502706"/>
    </source>
</evidence>
<dbReference type="AlphaFoldDB" id="A0A6G8Q0K6"/>
<dbReference type="SUPFAM" id="SSF51726">
    <property type="entry name" value="UROD/MetE-like"/>
    <property type="match status" value="1"/>
</dbReference>